<keyword evidence="2" id="KW-1185">Reference proteome</keyword>
<dbReference type="AlphaFoldDB" id="A0ABD3QUT3"/>
<organism evidence="1 2">
    <name type="scientific">Cyclotella cryptica</name>
    <dbReference type="NCBI Taxonomy" id="29204"/>
    <lineage>
        <taxon>Eukaryota</taxon>
        <taxon>Sar</taxon>
        <taxon>Stramenopiles</taxon>
        <taxon>Ochrophyta</taxon>
        <taxon>Bacillariophyta</taxon>
        <taxon>Coscinodiscophyceae</taxon>
        <taxon>Thalassiosirophycidae</taxon>
        <taxon>Stephanodiscales</taxon>
        <taxon>Stephanodiscaceae</taxon>
        <taxon>Cyclotella</taxon>
    </lineage>
</organism>
<reference evidence="1 2" key="1">
    <citation type="journal article" date="2020" name="G3 (Bethesda)">
        <title>Improved Reference Genome for Cyclotella cryptica CCMP332, a Model for Cell Wall Morphogenesis, Salinity Adaptation, and Lipid Production in Diatoms (Bacillariophyta).</title>
        <authorList>
            <person name="Roberts W.R."/>
            <person name="Downey K.M."/>
            <person name="Ruck E.C."/>
            <person name="Traller J.C."/>
            <person name="Alverson A.J."/>
        </authorList>
    </citation>
    <scope>NUCLEOTIDE SEQUENCE [LARGE SCALE GENOMIC DNA]</scope>
    <source>
        <strain evidence="1 2">CCMP332</strain>
    </source>
</reference>
<accession>A0ABD3QUT3</accession>
<name>A0ABD3QUT3_9STRA</name>
<proteinExistence type="predicted"/>
<gene>
    <name evidence="1" type="ORF">HJC23_013678</name>
</gene>
<evidence type="ECO:0000313" key="2">
    <source>
        <dbReference type="Proteomes" id="UP001516023"/>
    </source>
</evidence>
<dbReference type="Proteomes" id="UP001516023">
    <property type="component" value="Unassembled WGS sequence"/>
</dbReference>
<protein>
    <submittedName>
        <fullName evidence="1">Uncharacterized protein</fullName>
    </submittedName>
</protein>
<evidence type="ECO:0000313" key="1">
    <source>
        <dbReference type="EMBL" id="KAL3804159.1"/>
    </source>
</evidence>
<comment type="caution">
    <text evidence="1">The sequence shown here is derived from an EMBL/GenBank/DDBJ whole genome shotgun (WGS) entry which is preliminary data.</text>
</comment>
<sequence length="200" mass="22879">MDQINRNAINRSHLMSADIAQRDDMSFHQARKQPRIDYQRNSFLSERTGNKKQLRFAKTSTLIVTQPKTASEMESSWYSTHDIREFKADTKKSSQALFGTQSASAMTYIGRCIQTGEAQEELTIDDIEKIRGIEHLVSPAVCRVLFQSRRATIARVLQEQARQEEEVGPRDAEKLASVSLASSGFAKEWRRRIMVLQLDK</sequence>
<dbReference type="EMBL" id="JABMIG020000009">
    <property type="protein sequence ID" value="KAL3804159.1"/>
    <property type="molecule type" value="Genomic_DNA"/>
</dbReference>